<dbReference type="KEGG" id="cthu:HUR95_05790"/>
<evidence type="ECO:0000313" key="2">
    <source>
        <dbReference type="Proteomes" id="UP000825179"/>
    </source>
</evidence>
<accession>A0A8X8IBS1</accession>
<dbReference type="RefSeq" id="WP_050009192.1">
    <property type="nucleotide sequence ID" value="NZ_CP082237.1"/>
</dbReference>
<name>A0A8X8IBS1_CALTT</name>
<dbReference type="EMBL" id="CP082237">
    <property type="protein sequence ID" value="QZT34781.1"/>
    <property type="molecule type" value="Genomic_DNA"/>
</dbReference>
<reference evidence="1 2" key="1">
    <citation type="journal article" date="2020" name="Extremophiles">
        <title>Genomic analysis of Caldalkalibacillus thermarum TA2.A1 reveals aerobic alkaliphilic metabolism and evolutionary hallmarks linking alkaliphilic bacteria and plant life.</title>
        <authorList>
            <person name="de Jong S.I."/>
            <person name="van den Broek M.A."/>
            <person name="Merkel A.Y."/>
            <person name="de la Torre Cortes P."/>
            <person name="Kalamorz F."/>
            <person name="Cook G.M."/>
            <person name="van Loosdrecht M.C.M."/>
            <person name="McMillan D.G.G."/>
        </authorList>
    </citation>
    <scope>NUCLEOTIDE SEQUENCE [LARGE SCALE GENOMIC DNA]</scope>
    <source>
        <strain evidence="1 2">TA2.A1</strain>
    </source>
</reference>
<keyword evidence="2" id="KW-1185">Reference proteome</keyword>
<dbReference type="Proteomes" id="UP000825179">
    <property type="component" value="Chromosome"/>
</dbReference>
<dbReference type="AlphaFoldDB" id="A0A8X8IBS1"/>
<protein>
    <submittedName>
        <fullName evidence="1">YheC/YheD family protein</fullName>
    </submittedName>
</protein>
<sequence>MMAKLIIGHIQKHTSSRNTVFLCPELFSLIQDTREISLSYGQQKVKARIKRSPHRSFVFVSANLWNRLKIPFPGKLHFHLQANQLSIGPLVGILTTGVTHYDDSPIGGRTNFMRRFLTASQDVPASYFVFAPQDISYLHKEINGYFLIKTKEGKLGFRRYRVPFPHVVYNRVPNRVQERSAAVSWAKTALEKEGVHIFNPAFFNKWTIHEKIHHLEEVQHYIPETIFNPDISQIAKMLDIYHMVYLKPASGSLGLGIAQLYHSPGKGYFLRYRRGNENKLFRFHTLTKAINHFMRHKSSKTYIVQQGIPLMTLAGRQIDFRVHTNKNRQGEWEVTAIAAKLAGRGSVTTHMRTGGKVLSPREAIQKCFPLSQQHQVLTELKEAALTLSRAIDQEVDGNIGELGFDIGIDQNGHPWMFEANSKPGRHVFTHASLKESEVLTRRKILEYALYLAQFTAEDVKTGP</sequence>
<dbReference type="Pfam" id="PF14398">
    <property type="entry name" value="ATPgrasp_YheCD"/>
    <property type="match status" value="1"/>
</dbReference>
<gene>
    <name evidence="1" type="ORF">HUR95_05790</name>
</gene>
<dbReference type="SUPFAM" id="SSF56059">
    <property type="entry name" value="Glutathione synthetase ATP-binding domain-like"/>
    <property type="match status" value="1"/>
</dbReference>
<evidence type="ECO:0000313" key="1">
    <source>
        <dbReference type="EMBL" id="QZT34781.1"/>
    </source>
</evidence>
<dbReference type="Gene3D" id="3.30.470.20">
    <property type="entry name" value="ATP-grasp fold, B domain"/>
    <property type="match status" value="1"/>
</dbReference>
<dbReference type="InterPro" id="IPR026838">
    <property type="entry name" value="YheC/D"/>
</dbReference>
<proteinExistence type="predicted"/>
<organism evidence="1 2">
    <name type="scientific">Caldalkalibacillus thermarum (strain TA2.A1)</name>
    <dbReference type="NCBI Taxonomy" id="986075"/>
    <lineage>
        <taxon>Bacteria</taxon>
        <taxon>Bacillati</taxon>
        <taxon>Bacillota</taxon>
        <taxon>Bacilli</taxon>
        <taxon>Bacillales</taxon>
        <taxon>Bacillaceae</taxon>
        <taxon>Caldalkalibacillus</taxon>
    </lineage>
</organism>